<evidence type="ECO:0000259" key="1">
    <source>
        <dbReference type="SMART" id="SM00256"/>
    </source>
</evidence>
<keyword evidence="3" id="KW-1185">Reference proteome</keyword>
<name>A0A7J6GUL5_CANSA</name>
<gene>
    <name evidence="2" type="ORF">G4B88_006747</name>
</gene>
<dbReference type="OMA" id="WNEWTRV"/>
<dbReference type="PANTHER" id="PTHR31672:SF13">
    <property type="entry name" value="F-BOX PROTEIN CPR30-LIKE"/>
    <property type="match status" value="1"/>
</dbReference>
<dbReference type="EMBL" id="JAATIQ010000081">
    <property type="protein sequence ID" value="KAF4386491.1"/>
    <property type="molecule type" value="Genomic_DNA"/>
</dbReference>
<organism evidence="2 3">
    <name type="scientific">Cannabis sativa</name>
    <name type="common">Hemp</name>
    <name type="synonym">Marijuana</name>
    <dbReference type="NCBI Taxonomy" id="3483"/>
    <lineage>
        <taxon>Eukaryota</taxon>
        <taxon>Viridiplantae</taxon>
        <taxon>Streptophyta</taxon>
        <taxon>Embryophyta</taxon>
        <taxon>Tracheophyta</taxon>
        <taxon>Spermatophyta</taxon>
        <taxon>Magnoliopsida</taxon>
        <taxon>eudicotyledons</taxon>
        <taxon>Gunneridae</taxon>
        <taxon>Pentapetalae</taxon>
        <taxon>rosids</taxon>
        <taxon>fabids</taxon>
        <taxon>Rosales</taxon>
        <taxon>Cannabaceae</taxon>
        <taxon>Cannabis</taxon>
    </lineage>
</organism>
<reference evidence="2 3" key="1">
    <citation type="journal article" date="2020" name="bioRxiv">
        <title>Sequence and annotation of 42 cannabis genomes reveals extensive copy number variation in cannabinoid synthesis and pathogen resistance genes.</title>
        <authorList>
            <person name="Mckernan K.J."/>
            <person name="Helbert Y."/>
            <person name="Kane L.T."/>
            <person name="Ebling H."/>
            <person name="Zhang L."/>
            <person name="Liu B."/>
            <person name="Eaton Z."/>
            <person name="Mclaughlin S."/>
            <person name="Kingan S."/>
            <person name="Baybayan P."/>
            <person name="Concepcion G."/>
            <person name="Jordan M."/>
            <person name="Riva A."/>
            <person name="Barbazuk W."/>
            <person name="Harkins T."/>
        </authorList>
    </citation>
    <scope>NUCLEOTIDE SEQUENCE [LARGE SCALE GENOMIC DNA]</scope>
    <source>
        <strain evidence="3">cv. Jamaican Lion 4</strain>
        <tissue evidence="2">Leaf</tissue>
    </source>
</reference>
<evidence type="ECO:0000313" key="2">
    <source>
        <dbReference type="EMBL" id="KAF4386491.1"/>
    </source>
</evidence>
<dbReference type="PANTHER" id="PTHR31672">
    <property type="entry name" value="BNACNNG10540D PROTEIN"/>
    <property type="match status" value="1"/>
</dbReference>
<dbReference type="SUPFAM" id="SSF81383">
    <property type="entry name" value="F-box domain"/>
    <property type="match status" value="1"/>
</dbReference>
<evidence type="ECO:0000313" key="3">
    <source>
        <dbReference type="Proteomes" id="UP000583929"/>
    </source>
</evidence>
<dbReference type="InterPro" id="IPR001810">
    <property type="entry name" value="F-box_dom"/>
</dbReference>
<dbReference type="Pfam" id="PF00646">
    <property type="entry name" value="F-box"/>
    <property type="match status" value="1"/>
</dbReference>
<accession>A0A803QJJ5</accession>
<feature type="domain" description="F-box" evidence="1">
    <location>
        <begin position="18"/>
        <end position="58"/>
    </location>
</feature>
<dbReference type="AlphaFoldDB" id="A0A7J6GUL5"/>
<dbReference type="InterPro" id="IPR050796">
    <property type="entry name" value="SCF_F-box_component"/>
</dbReference>
<dbReference type="NCBIfam" id="TIGR01640">
    <property type="entry name" value="F_box_assoc_1"/>
    <property type="match status" value="1"/>
</dbReference>
<dbReference type="Pfam" id="PF07734">
    <property type="entry name" value="FBA_1"/>
    <property type="match status" value="1"/>
</dbReference>
<dbReference type="SMART" id="SM00256">
    <property type="entry name" value="FBOX"/>
    <property type="match status" value="1"/>
</dbReference>
<dbReference type="OrthoDB" id="5314306at2759"/>
<accession>A0A7J6GUL5</accession>
<proteinExistence type="predicted"/>
<dbReference type="InterPro" id="IPR036047">
    <property type="entry name" value="F-box-like_dom_sf"/>
</dbReference>
<comment type="caution">
    <text evidence="2">The sequence shown here is derived from an EMBL/GenBank/DDBJ whole genome shotgun (WGS) entry which is preliminary data.</text>
</comment>
<sequence>MSSPNENLPQKEETEWSLPSHVIPEILLKLPVRSLMRFKTVSKEWNLNICNPKFVPKHYENQLRITPQKKIFRCYNNTTNKVLYYIHSGGVIKSENFTPLPNDEKFSQTERTTYLRKVGSHNGILCFYYPTYDHKSKLILWNPSLQESRCIDIGPKDRKIHMLGFGYDSGTKDYKAVNFRYSHDSPLFVDLYSLRKEKWRYNNSPNNYSLLPYKLVKFVWRSLNLEGGNKIHWLVFFEDNNRDVFRSILFFDVRENSVGLIALPESLAVVADDSDVSLAYCVDDRDGLLTLFEYKNDGLMSFCCNVWMLKTDSIDYTWTKLEFSINLDRKFKALGFLSKYIILVISGDKKILFDTRTQHKHFIQIGDGDIWILSYVGTYMENIITLPKYDKKTNPN</sequence>
<protein>
    <recommendedName>
        <fullName evidence="1">F-box domain-containing protein</fullName>
    </recommendedName>
</protein>
<dbReference type="InterPro" id="IPR006527">
    <property type="entry name" value="F-box-assoc_dom_typ1"/>
</dbReference>
<dbReference type="InterPro" id="IPR017451">
    <property type="entry name" value="F-box-assoc_interact_dom"/>
</dbReference>
<dbReference type="Proteomes" id="UP000583929">
    <property type="component" value="Unassembled WGS sequence"/>
</dbReference>